<evidence type="ECO:0008006" key="5">
    <source>
        <dbReference type="Google" id="ProtNLM"/>
    </source>
</evidence>
<feature type="compositionally biased region" description="Low complexity" evidence="2">
    <location>
        <begin position="1"/>
        <end position="44"/>
    </location>
</feature>
<proteinExistence type="predicted"/>
<sequence length="179" mass="18412">MPKRAAPSTSSAPSSKKAKPASNSKSTTTTPKGKGKKAATSTTTDSPLDTVKQVASDLINAVSEVVDNAGDLILDDGNTPAPVSKVIEENVDVPSLKKKGKAAKSKVLEVAENAEKNLEDVVEDKTGLDVKATKAKAGKAAKAGSKKVEEVVDATKPLKGKAAKAASAAQAKLRRPLER</sequence>
<accession>A0AAX4KIB7</accession>
<dbReference type="Proteomes" id="UP001358614">
    <property type="component" value="Chromosome 1"/>
</dbReference>
<gene>
    <name evidence="3" type="ORF">V865_003574</name>
</gene>
<keyword evidence="4" id="KW-1185">Reference proteome</keyword>
<dbReference type="EMBL" id="CP144089">
    <property type="protein sequence ID" value="WWD05497.1"/>
    <property type="molecule type" value="Genomic_DNA"/>
</dbReference>
<evidence type="ECO:0000256" key="2">
    <source>
        <dbReference type="SAM" id="MobiDB-lite"/>
    </source>
</evidence>
<evidence type="ECO:0000313" key="3">
    <source>
        <dbReference type="EMBL" id="WWD05497.1"/>
    </source>
</evidence>
<dbReference type="GeneID" id="91102377"/>
<feature type="region of interest" description="Disordered" evidence="2">
    <location>
        <begin position="159"/>
        <end position="179"/>
    </location>
</feature>
<feature type="coiled-coil region" evidence="1">
    <location>
        <begin position="104"/>
        <end position="131"/>
    </location>
</feature>
<feature type="region of interest" description="Disordered" evidence="2">
    <location>
        <begin position="1"/>
        <end position="50"/>
    </location>
</feature>
<protein>
    <recommendedName>
        <fullName evidence="5">Histone H1</fullName>
    </recommendedName>
</protein>
<keyword evidence="1" id="KW-0175">Coiled coil</keyword>
<evidence type="ECO:0000313" key="4">
    <source>
        <dbReference type="Proteomes" id="UP001358614"/>
    </source>
</evidence>
<name>A0AAX4KIB7_9TREE</name>
<dbReference type="KEGG" id="ker:91102377"/>
<evidence type="ECO:0000256" key="1">
    <source>
        <dbReference type="SAM" id="Coils"/>
    </source>
</evidence>
<reference evidence="3 4" key="1">
    <citation type="submission" date="2024-01" db="EMBL/GenBank/DDBJ databases">
        <title>Comparative genomics of Cryptococcus and Kwoniella reveals pathogenesis evolution and contrasting modes of karyotype evolution via chromosome fusion or intercentromeric recombination.</title>
        <authorList>
            <person name="Coelho M.A."/>
            <person name="David-Palma M."/>
            <person name="Shea T."/>
            <person name="Bowers K."/>
            <person name="McGinley-Smith S."/>
            <person name="Mohammad A.W."/>
            <person name="Gnirke A."/>
            <person name="Yurkov A.M."/>
            <person name="Nowrousian M."/>
            <person name="Sun S."/>
            <person name="Cuomo C.A."/>
            <person name="Heitman J."/>
        </authorList>
    </citation>
    <scope>NUCLEOTIDE SEQUENCE [LARGE SCALE GENOMIC DNA]</scope>
    <source>
        <strain evidence="3 4">PYCC6329</strain>
    </source>
</reference>
<dbReference type="RefSeq" id="XP_066083464.1">
    <property type="nucleotide sequence ID" value="XM_066227367.1"/>
</dbReference>
<organism evidence="3 4">
    <name type="scientific">Kwoniella europaea PYCC6329</name>
    <dbReference type="NCBI Taxonomy" id="1423913"/>
    <lineage>
        <taxon>Eukaryota</taxon>
        <taxon>Fungi</taxon>
        <taxon>Dikarya</taxon>
        <taxon>Basidiomycota</taxon>
        <taxon>Agaricomycotina</taxon>
        <taxon>Tremellomycetes</taxon>
        <taxon>Tremellales</taxon>
        <taxon>Cryptococcaceae</taxon>
        <taxon>Kwoniella</taxon>
    </lineage>
</organism>
<dbReference type="AlphaFoldDB" id="A0AAX4KIB7"/>